<reference evidence="2" key="1">
    <citation type="submission" date="2017-09" db="EMBL/GenBank/DDBJ databases">
        <title>Metaegenomics of thermophilic ammonia-oxidizing enrichment culture.</title>
        <authorList>
            <person name="Kato S."/>
            <person name="Suzuki K."/>
        </authorList>
    </citation>
    <scope>NUCLEOTIDE SEQUENCE [LARGE SCALE GENOMIC DNA]</scope>
</reference>
<dbReference type="SUPFAM" id="SSF49344">
    <property type="entry name" value="CBD9-like"/>
    <property type="match status" value="1"/>
</dbReference>
<sequence>MQVATKISFDFWTCELAIPWSSLPFVKSQSPIAKSLRINFCRNRHQVDKGVTHWAWSPTFGWFHTPERFGVGIFESGKVIVTQVQLPRYFDESKMVVKLRNKSAELKKVKVAGQEVVLQPESESQVQLIVSTSVGEHRRRIELSWDNEVRSFEVAYAIPEPLRLVSPIVLANERGEAVLPLVINMSSELLRKSALVVEVNSKRIRLPLTSAPLQFRCPLKSSLASVRLWLDNVPEWTVTAKLFSPR</sequence>
<accession>A0A2H5X9M1</accession>
<dbReference type="Gene3D" id="2.60.40.1190">
    <property type="match status" value="1"/>
</dbReference>
<comment type="caution">
    <text evidence="1">The sequence shown here is derived from an EMBL/GenBank/DDBJ whole genome shotgun (WGS) entry which is preliminary data.</text>
</comment>
<organism evidence="1 2">
    <name type="scientific">Candidatus Fervidibacter japonicus</name>
    <dbReference type="NCBI Taxonomy" id="2035412"/>
    <lineage>
        <taxon>Bacteria</taxon>
        <taxon>Candidatus Fervidibacterota</taxon>
        <taxon>Candidatus Fervidibacter</taxon>
    </lineage>
</organism>
<gene>
    <name evidence="1" type="ORF">HRbin17_00384</name>
</gene>
<evidence type="ECO:0000313" key="1">
    <source>
        <dbReference type="EMBL" id="GBC97889.1"/>
    </source>
</evidence>
<dbReference type="EMBL" id="BEHT01000003">
    <property type="protein sequence ID" value="GBC97889.1"/>
    <property type="molecule type" value="Genomic_DNA"/>
</dbReference>
<protein>
    <submittedName>
        <fullName evidence="1">Uncharacterized protein</fullName>
    </submittedName>
</protein>
<proteinExistence type="predicted"/>
<dbReference type="Proteomes" id="UP000236173">
    <property type="component" value="Unassembled WGS sequence"/>
</dbReference>
<dbReference type="AlphaFoldDB" id="A0A2H5X9M1"/>
<name>A0A2H5X9M1_9BACT</name>
<evidence type="ECO:0000313" key="2">
    <source>
        <dbReference type="Proteomes" id="UP000236173"/>
    </source>
</evidence>